<dbReference type="RefSeq" id="WP_184994322.1">
    <property type="nucleotide sequence ID" value="NZ_BOMK01000004.1"/>
</dbReference>
<dbReference type="GO" id="GO:0019432">
    <property type="term" value="P:triglyceride biosynthetic process"/>
    <property type="evidence" value="ECO:0007669"/>
    <property type="project" value="UniProtKB-UniPathway"/>
</dbReference>
<evidence type="ECO:0000256" key="4">
    <source>
        <dbReference type="ARBA" id="ARBA00013244"/>
    </source>
</evidence>
<comment type="caution">
    <text evidence="15">The sequence shown here is derived from an EMBL/GenBank/DDBJ whole genome shotgun (WGS) entry which is preliminary data.</text>
</comment>
<sequence length="482" mass="52798">MEYLSPLDASFLDVEDEDPHASLAIASIAVLDGPAPSQAEFAEAIRARLPLVPRYRQKVRRVPFNLGRPVWADDPDFDLDFHLRRTALVAPGDDAALQRLVGRIMAQRLDRERPLWEDWLIEGLPGGRWAVLSKVHHCMIDGVSGNELYRLICDTGPKPRRPVADNWRPRPVGGDLDLALDACGRLLRIPFEQTRLLALAARRPGEAVVRLRETARGLAALAQGLLRAKPTSVSGPLGLARRYAVARMPLADITLVADAHQVTVNDVYLAAVAGAFRRLLLSRGEEPDPGAIRTLIPVSMRANDERHLLDNRLASMLLQLPVEIEAPAERLRAVHRRVAELRADHEVEAGAALISLAEQEPFAAVSFLIRTALRLPQRALATVTTNVPGPSVRLYILGCPVREILPYVPIAERMRIGVSVLTYAGQAAFGITADFAAVPEADEFAAAVVDEVAKLRPTASPRMRAAPRAPRRRATARIAEPA</sequence>
<evidence type="ECO:0000256" key="8">
    <source>
        <dbReference type="ARBA" id="ARBA00023098"/>
    </source>
</evidence>
<feature type="region of interest" description="Disordered" evidence="12">
    <location>
        <begin position="460"/>
        <end position="482"/>
    </location>
</feature>
<evidence type="ECO:0000256" key="12">
    <source>
        <dbReference type="SAM" id="MobiDB-lite"/>
    </source>
</evidence>
<dbReference type="AlphaFoldDB" id="A0A7W7HY81"/>
<comment type="pathway">
    <text evidence="2">Lipid metabolism.</text>
</comment>
<comment type="similarity">
    <text evidence="3 11">Belongs to the long-chain O-acyltransferase family.</text>
</comment>
<evidence type="ECO:0000256" key="6">
    <source>
        <dbReference type="ARBA" id="ARBA00022679"/>
    </source>
</evidence>
<dbReference type="Pfam" id="PF06974">
    <property type="entry name" value="WS_DGAT_C"/>
    <property type="match status" value="1"/>
</dbReference>
<keyword evidence="7 11" id="KW-0319">Glycerol metabolism</keyword>
<dbReference type="InterPro" id="IPR014292">
    <property type="entry name" value="Acyl_transf_WS/DGAT"/>
</dbReference>
<name>A0A7W7HY81_9ACTN</name>
<evidence type="ECO:0000313" key="16">
    <source>
        <dbReference type="Proteomes" id="UP000578112"/>
    </source>
</evidence>
<evidence type="ECO:0000256" key="5">
    <source>
        <dbReference type="ARBA" id="ARBA00022516"/>
    </source>
</evidence>
<feature type="domain" description="O-acyltransferase WSD1 C-terminal" evidence="14">
    <location>
        <begin position="311"/>
        <end position="455"/>
    </location>
</feature>
<evidence type="ECO:0000256" key="3">
    <source>
        <dbReference type="ARBA" id="ARBA00009587"/>
    </source>
</evidence>
<proteinExistence type="inferred from homology"/>
<evidence type="ECO:0000256" key="7">
    <source>
        <dbReference type="ARBA" id="ARBA00022798"/>
    </source>
</evidence>
<reference evidence="15 16" key="1">
    <citation type="submission" date="2020-08" db="EMBL/GenBank/DDBJ databases">
        <title>Sequencing the genomes of 1000 actinobacteria strains.</title>
        <authorList>
            <person name="Klenk H.-P."/>
        </authorList>
    </citation>
    <scope>NUCLEOTIDE SEQUENCE [LARGE SCALE GENOMIC DNA]</scope>
    <source>
        <strain evidence="15 16">DSM 43149</strain>
    </source>
</reference>
<comment type="catalytic activity">
    <reaction evidence="10 11">
        <text>an acyl-CoA + a 1,2-diacyl-sn-glycerol = a triacyl-sn-glycerol + CoA</text>
        <dbReference type="Rhea" id="RHEA:10868"/>
        <dbReference type="ChEBI" id="CHEBI:17815"/>
        <dbReference type="ChEBI" id="CHEBI:57287"/>
        <dbReference type="ChEBI" id="CHEBI:58342"/>
        <dbReference type="ChEBI" id="CHEBI:64615"/>
        <dbReference type="EC" id="2.3.1.20"/>
    </reaction>
</comment>
<dbReference type="EC" id="2.3.1.20" evidence="4 11"/>
<dbReference type="InterPro" id="IPR045034">
    <property type="entry name" value="O-acyltransferase_WSD1-like"/>
</dbReference>
<evidence type="ECO:0000259" key="14">
    <source>
        <dbReference type="Pfam" id="PF06974"/>
    </source>
</evidence>
<dbReference type="GO" id="GO:0071731">
    <property type="term" value="P:response to nitric oxide"/>
    <property type="evidence" value="ECO:0007669"/>
    <property type="project" value="TreeGrafter"/>
</dbReference>
<evidence type="ECO:0000313" key="15">
    <source>
        <dbReference type="EMBL" id="MBB4762946.1"/>
    </source>
</evidence>
<dbReference type="SUPFAM" id="SSF52777">
    <property type="entry name" value="CoA-dependent acyltransferases"/>
    <property type="match status" value="1"/>
</dbReference>
<dbReference type="UniPathway" id="UPA00282"/>
<dbReference type="InterPro" id="IPR009721">
    <property type="entry name" value="O-acyltransferase_WSD1_C"/>
</dbReference>
<organism evidence="15 16">
    <name type="scientific">Actinoplanes digitatis</name>
    <dbReference type="NCBI Taxonomy" id="1868"/>
    <lineage>
        <taxon>Bacteria</taxon>
        <taxon>Bacillati</taxon>
        <taxon>Actinomycetota</taxon>
        <taxon>Actinomycetes</taxon>
        <taxon>Micromonosporales</taxon>
        <taxon>Micromonosporaceae</taxon>
        <taxon>Actinoplanes</taxon>
    </lineage>
</organism>
<dbReference type="GO" id="GO:0051701">
    <property type="term" value="P:biological process involved in interaction with host"/>
    <property type="evidence" value="ECO:0007669"/>
    <property type="project" value="TreeGrafter"/>
</dbReference>
<evidence type="ECO:0000256" key="9">
    <source>
        <dbReference type="ARBA" id="ARBA00023315"/>
    </source>
</evidence>
<accession>A0A7W7HY81</accession>
<dbReference type="PANTHER" id="PTHR31650:SF1">
    <property type="entry name" value="WAX ESTER SYNTHASE_DIACYLGLYCEROL ACYLTRANSFERASE 4-RELATED"/>
    <property type="match status" value="1"/>
</dbReference>
<comment type="pathway">
    <text evidence="1 11">Glycerolipid metabolism; triacylglycerol biosynthesis.</text>
</comment>
<keyword evidence="6 11" id="KW-0808">Transferase</keyword>
<keyword evidence="16" id="KW-1185">Reference proteome</keyword>
<dbReference type="GO" id="GO:0005886">
    <property type="term" value="C:plasma membrane"/>
    <property type="evidence" value="ECO:0007669"/>
    <property type="project" value="TreeGrafter"/>
</dbReference>
<evidence type="ECO:0000259" key="13">
    <source>
        <dbReference type="Pfam" id="PF03007"/>
    </source>
</evidence>
<dbReference type="InterPro" id="IPR004255">
    <property type="entry name" value="O-acyltransferase_WSD1_N"/>
</dbReference>
<dbReference type="Pfam" id="PF03007">
    <property type="entry name" value="WS_DGAT_cat"/>
    <property type="match status" value="1"/>
</dbReference>
<dbReference type="GO" id="GO:0006071">
    <property type="term" value="P:glycerol metabolic process"/>
    <property type="evidence" value="ECO:0007669"/>
    <property type="project" value="UniProtKB-KW"/>
</dbReference>
<evidence type="ECO:0000256" key="11">
    <source>
        <dbReference type="RuleBase" id="RU361241"/>
    </source>
</evidence>
<dbReference type="GO" id="GO:0001666">
    <property type="term" value="P:response to hypoxia"/>
    <property type="evidence" value="ECO:0007669"/>
    <property type="project" value="TreeGrafter"/>
</dbReference>
<dbReference type="GO" id="GO:0004144">
    <property type="term" value="F:diacylglycerol O-acyltransferase activity"/>
    <property type="evidence" value="ECO:0007669"/>
    <property type="project" value="UniProtKB-EC"/>
</dbReference>
<feature type="domain" description="O-acyltransferase WSD1-like N-terminal" evidence="13">
    <location>
        <begin position="4"/>
        <end position="268"/>
    </location>
</feature>
<dbReference type="NCBIfam" id="TIGR02946">
    <property type="entry name" value="acyl_WS_DGAT"/>
    <property type="match status" value="1"/>
</dbReference>
<evidence type="ECO:0000256" key="10">
    <source>
        <dbReference type="ARBA" id="ARBA00048109"/>
    </source>
</evidence>
<gene>
    <name evidence="15" type="ORF">BJ971_003502</name>
</gene>
<dbReference type="Proteomes" id="UP000578112">
    <property type="component" value="Unassembled WGS sequence"/>
</dbReference>
<keyword evidence="8 11" id="KW-0443">Lipid metabolism</keyword>
<keyword evidence="5 11" id="KW-0444">Lipid biosynthesis</keyword>
<evidence type="ECO:0000256" key="2">
    <source>
        <dbReference type="ARBA" id="ARBA00005189"/>
    </source>
</evidence>
<evidence type="ECO:0000256" key="1">
    <source>
        <dbReference type="ARBA" id="ARBA00004771"/>
    </source>
</evidence>
<dbReference type="EMBL" id="JACHNH010000001">
    <property type="protein sequence ID" value="MBB4762946.1"/>
    <property type="molecule type" value="Genomic_DNA"/>
</dbReference>
<dbReference type="PANTHER" id="PTHR31650">
    <property type="entry name" value="O-ACYLTRANSFERASE (WSD1-LIKE) FAMILY PROTEIN"/>
    <property type="match status" value="1"/>
</dbReference>
<protein>
    <recommendedName>
        <fullName evidence="4 11">Diacylglycerol O-acyltransferase</fullName>
        <ecNumber evidence="4 11">2.3.1.20</ecNumber>
    </recommendedName>
</protein>
<keyword evidence="9 11" id="KW-0012">Acyltransferase</keyword>